<dbReference type="InterPro" id="IPR051454">
    <property type="entry name" value="RNA/ubiquinone_mod_enzymes"/>
</dbReference>
<feature type="compositionally biased region" description="Polar residues" evidence="1">
    <location>
        <begin position="579"/>
        <end position="590"/>
    </location>
</feature>
<feature type="region of interest" description="Disordered" evidence="1">
    <location>
        <begin position="576"/>
        <end position="596"/>
    </location>
</feature>
<proteinExistence type="predicted"/>
<dbReference type="Pfam" id="PF01136">
    <property type="entry name" value="Peptidase_U32"/>
    <property type="match status" value="2"/>
</dbReference>
<feature type="domain" description="Peptidase U32 collagenase" evidence="2">
    <location>
        <begin position="198"/>
        <end position="293"/>
    </location>
</feature>
<dbReference type="PANTHER" id="PTHR30217">
    <property type="entry name" value="PEPTIDASE U32 FAMILY"/>
    <property type="match status" value="1"/>
</dbReference>
<evidence type="ECO:0000313" key="3">
    <source>
        <dbReference type="EMBL" id="MDO4842280.1"/>
    </source>
</evidence>
<dbReference type="Pfam" id="PF12392">
    <property type="entry name" value="DUF3656"/>
    <property type="match status" value="1"/>
</dbReference>
<evidence type="ECO:0000313" key="4">
    <source>
        <dbReference type="Proteomes" id="UP001168575"/>
    </source>
</evidence>
<dbReference type="AlphaFoldDB" id="A0AA43U9F1"/>
<reference evidence="3" key="1">
    <citation type="submission" date="2023-07" db="EMBL/GenBank/DDBJ databases">
        <title>Between Cages and Wild: Unraveling the Impact of Captivity on Animal Microbiomes and Antimicrobial Resistance.</title>
        <authorList>
            <person name="Schmartz G.P."/>
            <person name="Rehner J."/>
            <person name="Schuff M.J."/>
            <person name="Becker S.L."/>
            <person name="Kravczyk M."/>
            <person name="Gurevich A."/>
            <person name="Francke R."/>
            <person name="Mueller R."/>
            <person name="Keller V."/>
            <person name="Keller A."/>
        </authorList>
    </citation>
    <scope>NUCLEOTIDE SEQUENCE</scope>
    <source>
        <strain evidence="3">S12M_St_49</strain>
    </source>
</reference>
<evidence type="ECO:0000256" key="1">
    <source>
        <dbReference type="SAM" id="MobiDB-lite"/>
    </source>
</evidence>
<evidence type="ECO:0000259" key="2">
    <source>
        <dbReference type="Pfam" id="PF12392"/>
    </source>
</evidence>
<dbReference type="InterPro" id="IPR020988">
    <property type="entry name" value="Pept_U32_collagenase"/>
</dbReference>
<dbReference type="InterPro" id="IPR001539">
    <property type="entry name" value="Peptidase_U32"/>
</dbReference>
<name>A0AA43U9F1_9ACTN</name>
<organism evidence="3 4">
    <name type="scientific">Phoenicibacter congonensis</name>
    <dbReference type="NCBI Taxonomy" id="1944646"/>
    <lineage>
        <taxon>Bacteria</taxon>
        <taxon>Bacillati</taxon>
        <taxon>Actinomycetota</taxon>
        <taxon>Coriobacteriia</taxon>
        <taxon>Eggerthellales</taxon>
        <taxon>Eggerthellaceae</taxon>
        <taxon>Phoenicibacter</taxon>
    </lineage>
</organism>
<dbReference type="Proteomes" id="UP001168575">
    <property type="component" value="Unassembled WGS sequence"/>
</dbReference>
<dbReference type="PANTHER" id="PTHR30217:SF10">
    <property type="entry name" value="23S RRNA 5-HYDROXYCYTIDINE C2501 SYNTHASE"/>
    <property type="match status" value="1"/>
</dbReference>
<accession>A0AA43U9F1</accession>
<dbReference type="EMBL" id="JAUMVS010000132">
    <property type="protein sequence ID" value="MDO4842280.1"/>
    <property type="molecule type" value="Genomic_DNA"/>
</dbReference>
<gene>
    <name evidence="3" type="ORF">Q3982_06350</name>
</gene>
<protein>
    <submittedName>
        <fullName evidence="3">DUF3656 domain-containing protein</fullName>
    </submittedName>
</protein>
<comment type="caution">
    <text evidence="3">The sequence shown here is derived from an EMBL/GenBank/DDBJ whole genome shotgun (WGS) entry which is preliminary data.</text>
</comment>
<keyword evidence="4" id="KW-1185">Reference proteome</keyword>
<sequence>MKKQTSKEQDLHLLSPKDMCTIDNLGLFAQAGVDSIKIEGRMKSPEYVFSVISVYRNVLDRLAKNSTAASTDEEMNVLKSSFSRGFTNGYLFGERGNDFMSYARPNNRGIFAGRVKSKRIFGERRVELEIESELELKPDDTLTIWTKHGTTPIVLPAKLTSKNKRYKFETDVNCKDVREKDRVFHVKSADGAFVEDFHEPRLPVSVTMSLEIGQRVRFTASCNGQAAYFEGSIVEPARTKAVSAEDVEAHVNRLGQTDFYLENFDLTLDEGVGIGFSEIHKIRARALDELKELLCGEKNEEISFNWERLEKKNKSTEPVICAVVANADAARMVNRAGVVPYVQVTNMKFGQASAEGAVLADPTQASYPNETVVMAPLVSHDEAGDSREEKLGLALDEIVEKSKRVYCDDIASALIAKSRDQQAEVGQFLPVTNECAIDLINKLAPETVWLSPELNLAQIKDVAKKIDGEVGLFVYGPQRLMTTEHCVLMSEGACPENCPDCRRRRQKHWLHDRKEVDFPVTSDCFGRSTIYNSCDLDLTPDLIDLKKAGVTRFMIDGTLMNQKQLSSVISRVKEALKSSPKSRNSNTTSGHLFRGV</sequence>